<dbReference type="InterPro" id="IPR004808">
    <property type="entry name" value="AP_endonuc_1"/>
</dbReference>
<feature type="domain" description="Endonuclease/exonuclease/phosphatase" evidence="8">
    <location>
        <begin position="4"/>
        <end position="248"/>
    </location>
</feature>
<evidence type="ECO:0000256" key="6">
    <source>
        <dbReference type="PIRSR" id="PIRSR604808-2"/>
    </source>
</evidence>
<feature type="active site" description="Proton acceptor" evidence="5">
    <location>
        <position position="248"/>
    </location>
</feature>
<feature type="binding site" evidence="6">
    <location>
        <position position="34"/>
    </location>
    <ligand>
        <name>Mg(2+)</name>
        <dbReference type="ChEBI" id="CHEBI:18420"/>
        <label>1</label>
    </ligand>
</feature>
<dbReference type="Pfam" id="PF03372">
    <property type="entry name" value="Exo_endo_phos"/>
    <property type="match status" value="1"/>
</dbReference>
<proteinExistence type="inferred from homology"/>
<dbReference type="InterPro" id="IPR037493">
    <property type="entry name" value="ExoIII-like"/>
</dbReference>
<comment type="cofactor">
    <cofactor evidence="6">
        <name>Mg(2+)</name>
        <dbReference type="ChEBI" id="CHEBI:18420"/>
    </cofactor>
    <cofactor evidence="6">
        <name>Mn(2+)</name>
        <dbReference type="ChEBI" id="CHEBI:29035"/>
    </cofactor>
    <text evidence="6">Probably binds two magnesium or manganese ions per subunit.</text>
</comment>
<protein>
    <submittedName>
        <fullName evidence="9">Exodeoxyribonuclease III</fullName>
        <ecNumber evidence="9">3.1.11.2</ecNumber>
    </submittedName>
</protein>
<dbReference type="PROSITE" id="PS51435">
    <property type="entry name" value="AP_NUCLEASE_F1_4"/>
    <property type="match status" value="1"/>
</dbReference>
<evidence type="ECO:0000313" key="9">
    <source>
        <dbReference type="EMBL" id="MBO8407627.1"/>
    </source>
</evidence>
<keyword evidence="2 6" id="KW-0479">Metal-binding</keyword>
<name>A0A940ICD6_9PROT</name>
<keyword evidence="6" id="KW-0464">Manganese</keyword>
<feature type="binding site" evidence="6">
    <location>
        <position position="7"/>
    </location>
    <ligand>
        <name>Mg(2+)</name>
        <dbReference type="ChEBI" id="CHEBI:18420"/>
        <label>1</label>
    </ligand>
</feature>
<evidence type="ECO:0000256" key="3">
    <source>
        <dbReference type="ARBA" id="ARBA00022801"/>
    </source>
</evidence>
<dbReference type="EC" id="3.1.11.2" evidence="9"/>
<evidence type="ECO:0000256" key="4">
    <source>
        <dbReference type="ARBA" id="ARBA00022842"/>
    </source>
</evidence>
<feature type="site" description="Transition state stabilizer" evidence="7">
    <location>
        <position position="148"/>
    </location>
</feature>
<dbReference type="GO" id="GO:0046872">
    <property type="term" value="F:metal ion binding"/>
    <property type="evidence" value="ECO:0007669"/>
    <property type="project" value="UniProtKB-KW"/>
</dbReference>
<dbReference type="PANTHER" id="PTHR43250:SF2">
    <property type="entry name" value="EXODEOXYRIBONUCLEASE III"/>
    <property type="match status" value="1"/>
</dbReference>
<reference evidence="9" key="2">
    <citation type="journal article" date="2021" name="PeerJ">
        <title>Extensive microbial diversity within the chicken gut microbiome revealed by metagenomics and culture.</title>
        <authorList>
            <person name="Gilroy R."/>
            <person name="Ravi A."/>
            <person name="Getino M."/>
            <person name="Pursley I."/>
            <person name="Horton D.L."/>
            <person name="Alikhan N.F."/>
            <person name="Baker D."/>
            <person name="Gharbi K."/>
            <person name="Hall N."/>
            <person name="Watson M."/>
            <person name="Adriaenssens E.M."/>
            <person name="Foster-Nyarko E."/>
            <person name="Jarju S."/>
            <person name="Secka A."/>
            <person name="Antonio M."/>
            <person name="Oren A."/>
            <person name="Chaudhuri R.R."/>
            <person name="La Ragione R."/>
            <person name="Hildebrand F."/>
            <person name="Pallen M.J."/>
        </authorList>
    </citation>
    <scope>NUCLEOTIDE SEQUENCE</scope>
    <source>
        <strain evidence="9">B1-16210</strain>
    </source>
</reference>
<reference evidence="9" key="1">
    <citation type="submission" date="2020-10" db="EMBL/GenBank/DDBJ databases">
        <authorList>
            <person name="Gilroy R."/>
        </authorList>
    </citation>
    <scope>NUCLEOTIDE SEQUENCE</scope>
    <source>
        <strain evidence="9">B1-16210</strain>
    </source>
</reference>
<dbReference type="InterPro" id="IPR005135">
    <property type="entry name" value="Endo/exonuclease/phosphatase"/>
</dbReference>
<feature type="binding site" evidence="6">
    <location>
        <position position="146"/>
    </location>
    <ligand>
        <name>Mg(2+)</name>
        <dbReference type="ChEBI" id="CHEBI:18420"/>
        <label>1</label>
    </ligand>
</feature>
<comment type="similarity">
    <text evidence="1">Belongs to the DNA repair enzymes AP/ExoA family.</text>
</comment>
<dbReference type="Gene3D" id="3.60.10.10">
    <property type="entry name" value="Endonuclease/exonuclease/phosphatase"/>
    <property type="match status" value="1"/>
</dbReference>
<dbReference type="Proteomes" id="UP000721442">
    <property type="component" value="Unassembled WGS sequence"/>
</dbReference>
<evidence type="ECO:0000313" key="10">
    <source>
        <dbReference type="Proteomes" id="UP000721442"/>
    </source>
</evidence>
<organism evidence="9 10">
    <name type="scientific">Candidatus Enterousia excrementavium</name>
    <dbReference type="NCBI Taxonomy" id="2840789"/>
    <lineage>
        <taxon>Bacteria</taxon>
        <taxon>Pseudomonadati</taxon>
        <taxon>Pseudomonadota</taxon>
        <taxon>Alphaproteobacteria</taxon>
        <taxon>Candidatus Enterousia</taxon>
    </lineage>
</organism>
<evidence type="ECO:0000256" key="5">
    <source>
        <dbReference type="PIRSR" id="PIRSR604808-1"/>
    </source>
</evidence>
<dbReference type="EMBL" id="JADINE010000051">
    <property type="protein sequence ID" value="MBO8407627.1"/>
    <property type="molecule type" value="Genomic_DNA"/>
</dbReference>
<comment type="caution">
    <text evidence="9">The sequence shown here is derived from an EMBL/GenBank/DDBJ whole genome shotgun (WGS) entry which is preliminary data.</text>
</comment>
<keyword evidence="3 9" id="KW-0378">Hydrolase</keyword>
<dbReference type="GO" id="GO:0008311">
    <property type="term" value="F:double-stranded DNA 3'-5' DNA exonuclease activity"/>
    <property type="evidence" value="ECO:0007669"/>
    <property type="project" value="UniProtKB-EC"/>
</dbReference>
<evidence type="ECO:0000259" key="8">
    <source>
        <dbReference type="Pfam" id="PF03372"/>
    </source>
</evidence>
<dbReference type="InterPro" id="IPR036691">
    <property type="entry name" value="Endo/exonu/phosph_ase_sf"/>
</dbReference>
<feature type="binding site" evidence="6">
    <location>
        <position position="248"/>
    </location>
    <ligand>
        <name>Mg(2+)</name>
        <dbReference type="ChEBI" id="CHEBI:18420"/>
        <label>1</label>
    </ligand>
</feature>
<dbReference type="AlphaFoldDB" id="A0A940ICD6"/>
<evidence type="ECO:0000256" key="7">
    <source>
        <dbReference type="PIRSR" id="PIRSR604808-3"/>
    </source>
</evidence>
<feature type="binding site" evidence="6">
    <location>
        <position position="247"/>
    </location>
    <ligand>
        <name>Mg(2+)</name>
        <dbReference type="ChEBI" id="CHEBI:18420"/>
        <label>1</label>
    </ligand>
</feature>
<gene>
    <name evidence="9" type="primary">xth</name>
    <name evidence="9" type="ORF">IAC77_04180</name>
</gene>
<feature type="active site" description="Proton donor/acceptor" evidence="5">
    <location>
        <position position="146"/>
    </location>
</feature>
<dbReference type="NCBIfam" id="TIGR00195">
    <property type="entry name" value="exoDNase_III"/>
    <property type="match status" value="1"/>
</dbReference>
<feature type="active site" evidence="5">
    <location>
        <position position="105"/>
    </location>
</feature>
<sequence length="256" mass="28846">MKILTLNINSIRAHAESFIDILRAGEYDTILVQELKVDNANFPYNIFDDFGYNIKVFGQKSWNGVAIFSKHSIEDVTCGMPNFPDTNARFIECVIDGHVRIINVYMPNGDTVDSPKFPYKLDWMRAFTEYIKQYTASPEQVIIGGDFNVALTDADVWKPANYVGIAIAAPAAREIMQSWIDMGWADVWRTMHPNDIGYTWYGYRGGDTVGKNMGLRLDYFLANAAAMGAIKFCEIDLAPRMAAKPTDHCGLMIKLD</sequence>
<accession>A0A940ICD6</accession>
<dbReference type="GO" id="GO:0006281">
    <property type="term" value="P:DNA repair"/>
    <property type="evidence" value="ECO:0007669"/>
    <property type="project" value="InterPro"/>
</dbReference>
<dbReference type="NCBIfam" id="TIGR00633">
    <property type="entry name" value="xth"/>
    <property type="match status" value="1"/>
</dbReference>
<evidence type="ECO:0000256" key="1">
    <source>
        <dbReference type="ARBA" id="ARBA00007092"/>
    </source>
</evidence>
<feature type="site" description="Important for catalytic activity" evidence="7">
    <location>
        <position position="218"/>
    </location>
</feature>
<feature type="site" description="Interaction with DNA substrate" evidence="7">
    <location>
        <position position="248"/>
    </location>
</feature>
<dbReference type="PANTHER" id="PTHR43250">
    <property type="entry name" value="EXODEOXYRIBONUCLEASE III"/>
    <property type="match status" value="1"/>
</dbReference>
<evidence type="ECO:0000256" key="2">
    <source>
        <dbReference type="ARBA" id="ARBA00022723"/>
    </source>
</evidence>
<dbReference type="SUPFAM" id="SSF56219">
    <property type="entry name" value="DNase I-like"/>
    <property type="match status" value="1"/>
</dbReference>
<feature type="binding site" evidence="6">
    <location>
        <position position="148"/>
    </location>
    <ligand>
        <name>Mg(2+)</name>
        <dbReference type="ChEBI" id="CHEBI:18420"/>
        <label>1</label>
    </ligand>
</feature>
<keyword evidence="4 6" id="KW-0460">Magnesium</keyword>